<evidence type="ECO:0000313" key="3">
    <source>
        <dbReference type="RefSeq" id="XP_013922675.1"/>
    </source>
</evidence>
<dbReference type="InterPro" id="IPR001128">
    <property type="entry name" value="Cyt_P450"/>
</dbReference>
<dbReference type="GeneID" id="106549512"/>
<keyword evidence="2" id="KW-1185">Reference proteome</keyword>
<dbReference type="KEGG" id="tsr:106549512"/>
<comment type="similarity">
    <text evidence="1">Belongs to the cytochrome P450 family.</text>
</comment>
<evidence type="ECO:0000256" key="1">
    <source>
        <dbReference type="ARBA" id="ARBA00010617"/>
    </source>
</evidence>
<evidence type="ECO:0000313" key="2">
    <source>
        <dbReference type="Proteomes" id="UP000504617"/>
    </source>
</evidence>
<dbReference type="RefSeq" id="XP_013922675.1">
    <property type="nucleotide sequence ID" value="XM_014067200.1"/>
</dbReference>
<proteinExistence type="inferred from homology"/>
<accession>A0A6I9YFF2</accession>
<dbReference type="GO" id="GO:0005506">
    <property type="term" value="F:iron ion binding"/>
    <property type="evidence" value="ECO:0007669"/>
    <property type="project" value="InterPro"/>
</dbReference>
<gene>
    <name evidence="3" type="primary">LOC106549512</name>
</gene>
<dbReference type="GO" id="GO:0005929">
    <property type="term" value="C:cilium"/>
    <property type="evidence" value="ECO:0007669"/>
    <property type="project" value="TreeGrafter"/>
</dbReference>
<dbReference type="PANTHER" id="PTHR45912:SF3">
    <property type="entry name" value="CILIA- AND FLAGELLA-ASSOCIATED PROTEIN 47"/>
    <property type="match status" value="1"/>
</dbReference>
<dbReference type="SUPFAM" id="SSF48264">
    <property type="entry name" value="Cytochrome P450"/>
    <property type="match status" value="1"/>
</dbReference>
<dbReference type="PANTHER" id="PTHR45912">
    <property type="entry name" value="CILIA- AND FLAGELLA-ASSOCIATED PROTEIN 47"/>
    <property type="match status" value="1"/>
</dbReference>
<dbReference type="GO" id="GO:0020037">
    <property type="term" value="F:heme binding"/>
    <property type="evidence" value="ECO:0007669"/>
    <property type="project" value="InterPro"/>
</dbReference>
<dbReference type="GO" id="GO:0004497">
    <property type="term" value="F:monooxygenase activity"/>
    <property type="evidence" value="ECO:0007669"/>
    <property type="project" value="InterPro"/>
</dbReference>
<protein>
    <submittedName>
        <fullName evidence="3">Cytochrome P450 2U1-like</fullName>
    </submittedName>
</protein>
<dbReference type="Gene3D" id="1.10.630.10">
    <property type="entry name" value="Cytochrome P450"/>
    <property type="match status" value="2"/>
</dbReference>
<organism evidence="2 3">
    <name type="scientific">Thamnophis sirtalis</name>
    <dbReference type="NCBI Taxonomy" id="35019"/>
    <lineage>
        <taxon>Eukaryota</taxon>
        <taxon>Metazoa</taxon>
        <taxon>Chordata</taxon>
        <taxon>Craniata</taxon>
        <taxon>Vertebrata</taxon>
        <taxon>Euteleostomi</taxon>
        <taxon>Lepidosauria</taxon>
        <taxon>Squamata</taxon>
        <taxon>Bifurcata</taxon>
        <taxon>Unidentata</taxon>
        <taxon>Episquamata</taxon>
        <taxon>Toxicofera</taxon>
        <taxon>Serpentes</taxon>
        <taxon>Colubroidea</taxon>
        <taxon>Colubridae</taxon>
        <taxon>Natricinae</taxon>
        <taxon>Thamnophis</taxon>
    </lineage>
</organism>
<dbReference type="OrthoDB" id="10060824at2759"/>
<reference evidence="3" key="1">
    <citation type="submission" date="2025-08" db="UniProtKB">
        <authorList>
            <consortium name="RefSeq"/>
        </authorList>
    </citation>
    <scope>IDENTIFICATION</scope>
    <source>
        <tissue evidence="3">Skeletal muscle</tissue>
    </source>
</reference>
<dbReference type="Pfam" id="PF00067">
    <property type="entry name" value="p450"/>
    <property type="match status" value="1"/>
</dbReference>
<dbReference type="AlphaFoldDB" id="A0A6I9YFF2"/>
<dbReference type="InterPro" id="IPR036396">
    <property type="entry name" value="Cyt_P450_sf"/>
</dbReference>
<dbReference type="Proteomes" id="UP000504617">
    <property type="component" value="Unplaced"/>
</dbReference>
<sequence length="429" mass="49357">MARQLPFLDELINRQEYGSQETMVYHKAANTSHILSFNIYCHTPKIFRKQLKNTVSEIRKWVSHNVHRQVMHCKDRLELYEEFPWLMKYLPGRHQRVFRALKDVTSFAKQEIEKHRELQSRHDPQDFIDYYLLQMEKKVRREIEDKLDPTQSVCYQDRVKLPYTCAVIHEILRLKYVLIVGVPRQSARDVDLNGYHIPKAADICDPNPVMMLMLCVYLYERLPQYLPKKTLEFAGQLHATILRKIQLKNPSIKTLVYNATILGKESSTFSLPKGNTVTIPPKSQVKVNVEFTSCFLYPAEAVLLLVSKALTPGGFTMAISLKTKINSVKLSGILKCKSSCYQLKKYNLQVTSPFRTEGPFSVILIESTSCIMDPEILDHISKIRQGKIKSSEANFPQGTHDVIDVCGIYNQEENSSAGKCSLFGFLLAF</sequence>
<dbReference type="GO" id="GO:0007288">
    <property type="term" value="P:sperm axoneme assembly"/>
    <property type="evidence" value="ECO:0007669"/>
    <property type="project" value="TreeGrafter"/>
</dbReference>
<dbReference type="GO" id="GO:0016705">
    <property type="term" value="F:oxidoreductase activity, acting on paired donors, with incorporation or reduction of molecular oxygen"/>
    <property type="evidence" value="ECO:0007669"/>
    <property type="project" value="InterPro"/>
</dbReference>
<name>A0A6I9YFF2_9SAUR</name>